<keyword evidence="1" id="KW-0472">Membrane</keyword>
<feature type="transmembrane region" description="Helical" evidence="1">
    <location>
        <begin position="59"/>
        <end position="76"/>
    </location>
</feature>
<feature type="transmembrane region" description="Helical" evidence="1">
    <location>
        <begin position="231"/>
        <end position="251"/>
    </location>
</feature>
<dbReference type="AlphaFoldDB" id="A0A9N9PNV4"/>
<keyword evidence="3" id="KW-1185">Reference proteome</keyword>
<proteinExistence type="predicted"/>
<keyword evidence="1" id="KW-0812">Transmembrane</keyword>
<comment type="caution">
    <text evidence="2">The sequence shown here is derived from an EMBL/GenBank/DDBJ whole genome shotgun (WGS) entry which is preliminary data.</text>
</comment>
<evidence type="ECO:0000313" key="2">
    <source>
        <dbReference type="EMBL" id="CAG8950048.1"/>
    </source>
</evidence>
<evidence type="ECO:0000256" key="1">
    <source>
        <dbReference type="SAM" id="Phobius"/>
    </source>
</evidence>
<feature type="transmembrane region" description="Helical" evidence="1">
    <location>
        <begin position="190"/>
        <end position="211"/>
    </location>
</feature>
<dbReference type="OrthoDB" id="10456077at2759"/>
<reference evidence="2" key="1">
    <citation type="submission" date="2021-07" db="EMBL/GenBank/DDBJ databases">
        <authorList>
            <person name="Durling M."/>
        </authorList>
    </citation>
    <scope>NUCLEOTIDE SEQUENCE</scope>
</reference>
<feature type="transmembrane region" description="Helical" evidence="1">
    <location>
        <begin position="147"/>
        <end position="169"/>
    </location>
</feature>
<gene>
    <name evidence="2" type="ORF">HYFRA_00008280</name>
</gene>
<keyword evidence="1" id="KW-1133">Transmembrane helix</keyword>
<sequence>MARPWFKFLFNNEAHPSKPLLPLESLLVNCSFVHYQIMLMSNLLMPHCDKRDIESSPKLVLITTVLNSLLIIFSALRIYQPAAAGSLLEIFHAIQEILLIMNVEINAQSLTLTIVLSAFNVLTYCLFLKVDGSGGIDESLGSVEKQVAFYATMFLGSLVGFWCLLNVAFRIFASQHISQRYPSRRQFCSICDLIACLLMFTVAAISSIPLWPIDIKFVIHGDPSWDQVELWGRQFIAISSSFFIGMTFLVIRQARARERFEEFMRSVAGLVKTINHSTIMDFLREVEWTDGDIIILFRYPGWDEHGLANIVSLLYLIRDEASSGSPVTSQPPPFVTRTEKDVVYDSESRSDDICPSIRADDLELGLRSV</sequence>
<organism evidence="2 3">
    <name type="scientific">Hymenoscyphus fraxineus</name>
    <dbReference type="NCBI Taxonomy" id="746836"/>
    <lineage>
        <taxon>Eukaryota</taxon>
        <taxon>Fungi</taxon>
        <taxon>Dikarya</taxon>
        <taxon>Ascomycota</taxon>
        <taxon>Pezizomycotina</taxon>
        <taxon>Leotiomycetes</taxon>
        <taxon>Helotiales</taxon>
        <taxon>Helotiaceae</taxon>
        <taxon>Hymenoscyphus</taxon>
    </lineage>
</organism>
<accession>A0A9N9PNV4</accession>
<evidence type="ECO:0000313" key="3">
    <source>
        <dbReference type="Proteomes" id="UP000696280"/>
    </source>
</evidence>
<dbReference type="Proteomes" id="UP000696280">
    <property type="component" value="Unassembled WGS sequence"/>
</dbReference>
<name>A0A9N9PNV4_9HELO</name>
<protein>
    <submittedName>
        <fullName evidence="2">Uncharacterized protein</fullName>
    </submittedName>
</protein>
<dbReference type="EMBL" id="CAJVRL010000035">
    <property type="protein sequence ID" value="CAG8950048.1"/>
    <property type="molecule type" value="Genomic_DNA"/>
</dbReference>